<sequence length="879" mass="96262">MGCKITARGQNPICNSNSLNDNHCYAYDPEATGQVSITYSEYPTATIRDNTQYYIPAREHNFVMYNASEVCRNTGQSYFQTAGACGKIFKDHNCVNNKTCRLTFDYTPSELSFDFAYSDVWFSYLYDTSVKAGHVGTPAYYIEDEIKTTSGGSGSGYGGDNQTTSSNCFPCTSQFTCTAATTDIKYTAPTDYTGDPDCPHPTLFGFGTTSNKIAFKYDALSTQIPNGAVDFEVAEMGSSTFTDIWNENQLQGTPFLSTANNNWVVDGEAGFEDFEIYDLNGAQMTSGSPNYNNNATTGLRLKFRIEPNLLDNGTINGTNWELAEVMSNGSGYSVGDTFEISYAHTHTNGSTTTFQLQVRVKTVGQINSIGSSSGFDLLRANDTVNGHTITRVFHTDQENFEYHVAYLDGNGNNFAKDTQYTSNRAHQITTIAGKGIPDRAILIGKYEFIDKSMQFVTADVDLDAPDIYNSIKQPDITLTITNGRVTGTTIVDGGTGWNQLKEEPDLVVTAPLIESGKNAELKGTFSNGVLTAVEITNAGSGYDADNAPKAWIRNIYKEVTSTQENFPDDDYTPNTSKQQVIQILNNLPKAGVVPVDVDSFATDQPETYQSLIQLGLTDSEIRAVLTENEVKRLQIDPSTSPKVTQTEFASLDAIFDIEERQTFTEKTTHINIKSDPDRRRVQKLGQRGYSASSLDTLRDATQNDQYSLNFLNDSELPDKVKTFLKDDKEQRLANRDAVLDEMTQKVIPEYTNYKENLVETVQGPLVNLPEASTGTKYMMTQFRADPTSKVNLNVTLSMTPVNSGNSHFTCNPPTPSTGGTVTGGNGETIVTSYQMSSLLGPGCQAWSCSGTLSVYHELGRAGDNAARAGAAYGNPFTIT</sequence>
<dbReference type="RefSeq" id="YP_009806352.1">
    <property type="nucleotide sequence ID" value="NC_048015.1"/>
</dbReference>
<dbReference type="GeneID" id="54997210"/>
<reference evidence="1 2" key="1">
    <citation type="journal article" date="2011" name="Nature">
        <title>Genomic island variability facilitates Prochlorococcus-virus coexistence.</title>
        <authorList>
            <person name="Avrani S."/>
            <person name="Wurtzel O."/>
            <person name="Sharon I."/>
            <person name="Sorek R."/>
            <person name="Lindell D."/>
        </authorList>
    </citation>
    <scope>NUCLEOTIDE SEQUENCE [LARGE SCALE GENOMIC DNA]</scope>
</reference>
<organism evidence="1 2">
    <name type="scientific">Cyanophage S-TIM4</name>
    <dbReference type="NCBI Taxonomy" id="1048189"/>
    <lineage>
        <taxon>Viruses</taxon>
        <taxon>Duplodnaviria</taxon>
        <taxon>Heunggongvirae</taxon>
        <taxon>Uroviricota</taxon>
        <taxon>Caudoviricetes</taxon>
        <taxon>Pantevenvirales</taxon>
        <taxon>Kyanoviridae</taxon>
        <taxon>Thaumasvirus</taxon>
        <taxon>Thaumasvirus stim4</taxon>
    </lineage>
</organism>
<evidence type="ECO:0000313" key="2">
    <source>
        <dbReference type="Proteomes" id="UP000257501"/>
    </source>
</evidence>
<name>A0A345AWE8_9CAUD</name>
<proteinExistence type="predicted"/>
<dbReference type="Proteomes" id="UP000257501">
    <property type="component" value="Segment"/>
</dbReference>
<keyword evidence="2" id="KW-1185">Reference proteome</keyword>
<gene>
    <name evidence="1" type="primary">ORF_95</name>
    <name evidence="1" type="ORF">S-TIM4_ORF_95</name>
</gene>
<dbReference type="KEGG" id="vg:54997210"/>
<evidence type="ECO:0000313" key="1">
    <source>
        <dbReference type="EMBL" id="AXF41231.1"/>
    </source>
</evidence>
<protein>
    <submittedName>
        <fullName evidence="1">Uncharacterized protein</fullName>
    </submittedName>
</protein>
<accession>A0A345AWE8</accession>
<dbReference type="EMBL" id="MH512890">
    <property type="protein sequence ID" value="AXF41231.1"/>
    <property type="molecule type" value="Genomic_DNA"/>
</dbReference>